<feature type="domain" description="Glycosyltransferase 2-like" evidence="1">
    <location>
        <begin position="3"/>
        <end position="160"/>
    </location>
</feature>
<organism evidence="2 3">
    <name type="scientific">Candidatus Staskawiczbacteria bacterium RIFCSPHIGHO2_01_FULL_41_41</name>
    <dbReference type="NCBI Taxonomy" id="1802203"/>
    <lineage>
        <taxon>Bacteria</taxon>
        <taxon>Candidatus Staskawicziibacteriota</taxon>
    </lineage>
</organism>
<dbReference type="InterPro" id="IPR050834">
    <property type="entry name" value="Glycosyltransf_2"/>
</dbReference>
<reference evidence="2 3" key="1">
    <citation type="journal article" date="2016" name="Nat. Commun.">
        <title>Thousands of microbial genomes shed light on interconnected biogeochemical processes in an aquifer system.</title>
        <authorList>
            <person name="Anantharaman K."/>
            <person name="Brown C.T."/>
            <person name="Hug L.A."/>
            <person name="Sharon I."/>
            <person name="Castelle C.J."/>
            <person name="Probst A.J."/>
            <person name="Thomas B.C."/>
            <person name="Singh A."/>
            <person name="Wilkins M.J."/>
            <person name="Karaoz U."/>
            <person name="Brodie E.L."/>
            <person name="Williams K.H."/>
            <person name="Hubbard S.S."/>
            <person name="Banfield J.F."/>
        </authorList>
    </citation>
    <scope>NUCLEOTIDE SEQUENCE [LARGE SCALE GENOMIC DNA]</scope>
</reference>
<protein>
    <recommendedName>
        <fullName evidence="1">Glycosyltransferase 2-like domain-containing protein</fullName>
    </recommendedName>
</protein>
<dbReference type="AlphaFoldDB" id="A0A1G2HRW4"/>
<dbReference type="Proteomes" id="UP000178774">
    <property type="component" value="Unassembled WGS sequence"/>
</dbReference>
<evidence type="ECO:0000313" key="2">
    <source>
        <dbReference type="EMBL" id="OGZ65286.1"/>
    </source>
</evidence>
<gene>
    <name evidence="2" type="ORF">A2822_04475</name>
</gene>
<proteinExistence type="predicted"/>
<dbReference type="SUPFAM" id="SSF53448">
    <property type="entry name" value="Nucleotide-diphospho-sugar transferases"/>
    <property type="match status" value="1"/>
</dbReference>
<evidence type="ECO:0000259" key="1">
    <source>
        <dbReference type="Pfam" id="PF00535"/>
    </source>
</evidence>
<sequence length="228" mass="26737">MISLIIRTHNDLNLVDKAIRSALRQDFADFEILVIDDGSEKETRDLIDSFHHPRLRVLHQQNQGMIKAGYEGLRLARGEYVVFLDGDDECSPNMLSELYSGLQSGAPYEDYSNRREYAFAYSDYHEIDLRTNARKEISCKNILNTLAAGILFRKKILEEIGFWDQRFMFPEYDLLFRILTKYKGVHVPKPLYLYKRHPRSFTADPQKIAMGKKQLEEKYGPLPEFKEY</sequence>
<dbReference type="Pfam" id="PF00535">
    <property type="entry name" value="Glycos_transf_2"/>
    <property type="match status" value="1"/>
</dbReference>
<dbReference type="PANTHER" id="PTHR43685:SF11">
    <property type="entry name" value="GLYCOSYLTRANSFERASE TAGX-RELATED"/>
    <property type="match status" value="1"/>
</dbReference>
<dbReference type="InterPro" id="IPR001173">
    <property type="entry name" value="Glyco_trans_2-like"/>
</dbReference>
<accession>A0A1G2HRW4</accession>
<comment type="caution">
    <text evidence="2">The sequence shown here is derived from an EMBL/GenBank/DDBJ whole genome shotgun (WGS) entry which is preliminary data.</text>
</comment>
<name>A0A1G2HRW4_9BACT</name>
<evidence type="ECO:0000313" key="3">
    <source>
        <dbReference type="Proteomes" id="UP000178774"/>
    </source>
</evidence>
<dbReference type="InterPro" id="IPR029044">
    <property type="entry name" value="Nucleotide-diphossugar_trans"/>
</dbReference>
<dbReference type="EMBL" id="MHOP01000024">
    <property type="protein sequence ID" value="OGZ65286.1"/>
    <property type="molecule type" value="Genomic_DNA"/>
</dbReference>
<dbReference type="CDD" id="cd00761">
    <property type="entry name" value="Glyco_tranf_GTA_type"/>
    <property type="match status" value="1"/>
</dbReference>
<dbReference type="Gene3D" id="3.90.550.10">
    <property type="entry name" value="Spore Coat Polysaccharide Biosynthesis Protein SpsA, Chain A"/>
    <property type="match status" value="1"/>
</dbReference>
<dbReference type="PANTHER" id="PTHR43685">
    <property type="entry name" value="GLYCOSYLTRANSFERASE"/>
    <property type="match status" value="1"/>
</dbReference>